<feature type="compositionally biased region" description="Low complexity" evidence="1">
    <location>
        <begin position="51"/>
        <end position="70"/>
    </location>
</feature>
<reference evidence="2" key="1">
    <citation type="submission" date="2011-04" db="EMBL/GenBank/DDBJ databases">
        <title>Evolution of plant cell wall degrading machinery underlies the functional diversity of forest fungi.</title>
        <authorList>
            <consortium name="US DOE Joint Genome Institute (JGI-PGF)"/>
            <person name="Eastwood D.C."/>
            <person name="Floudas D."/>
            <person name="Binder M."/>
            <person name="Majcherczyk A."/>
            <person name="Schneider P."/>
            <person name="Aerts A."/>
            <person name="Asiegbu F.O."/>
            <person name="Baker S.E."/>
            <person name="Barry K."/>
            <person name="Bendiksby M."/>
            <person name="Blumentritt M."/>
            <person name="Coutinho P.M."/>
            <person name="Cullen D."/>
            <person name="Cullen D."/>
            <person name="Gathman A."/>
            <person name="Goodell B."/>
            <person name="Henrissat B."/>
            <person name="Ihrmark K."/>
            <person name="Kauserud H."/>
            <person name="Kohler A."/>
            <person name="LaButti K."/>
            <person name="Lapidus A."/>
            <person name="Lavin J.L."/>
            <person name="Lee Y.-H."/>
            <person name="Lindquist E."/>
            <person name="Lilly W."/>
            <person name="Lucas S."/>
            <person name="Morin E."/>
            <person name="Murat C."/>
            <person name="Oguiza J.A."/>
            <person name="Park J."/>
            <person name="Pisabarro A.G."/>
            <person name="Riley R."/>
            <person name="Rosling A."/>
            <person name="Salamov A."/>
            <person name="Schmidt O."/>
            <person name="Schmutz J."/>
            <person name="Skrede I."/>
            <person name="Stenlid J."/>
            <person name="Wiebenga A."/>
            <person name="Xie X."/>
            <person name="Kues U."/>
            <person name="Hibbett D.S."/>
            <person name="Hoffmeister D."/>
            <person name="Hogberg N."/>
            <person name="Martin F."/>
            <person name="Grigoriev I.V."/>
            <person name="Watkinson S.C."/>
        </authorList>
    </citation>
    <scope>NUCLEOTIDE SEQUENCE</scope>
    <source>
        <strain evidence="2">S7.9</strain>
    </source>
</reference>
<dbReference type="Proteomes" id="UP000008064">
    <property type="component" value="Unassembled WGS sequence"/>
</dbReference>
<feature type="region of interest" description="Disordered" evidence="1">
    <location>
        <begin position="49"/>
        <end position="71"/>
    </location>
</feature>
<proteinExistence type="predicted"/>
<sequence>MDHINELAVPKPPLSRIHSFPQPALSTGGHSTFGTGWTNTKLFHLREDNDSLSPSITSSSSASPSPSPTSDHLVWRIANIRPLVKLWEIGI</sequence>
<dbReference type="AlphaFoldDB" id="F8P5E2"/>
<organism>
    <name type="scientific">Serpula lacrymans var. lacrymans (strain S7.9)</name>
    <name type="common">Dry rot fungus</name>
    <dbReference type="NCBI Taxonomy" id="578457"/>
    <lineage>
        <taxon>Eukaryota</taxon>
        <taxon>Fungi</taxon>
        <taxon>Dikarya</taxon>
        <taxon>Basidiomycota</taxon>
        <taxon>Agaricomycotina</taxon>
        <taxon>Agaricomycetes</taxon>
        <taxon>Agaricomycetidae</taxon>
        <taxon>Boletales</taxon>
        <taxon>Coniophorineae</taxon>
        <taxon>Serpulaceae</taxon>
        <taxon>Serpula</taxon>
    </lineage>
</organism>
<evidence type="ECO:0000256" key="1">
    <source>
        <dbReference type="SAM" id="MobiDB-lite"/>
    </source>
</evidence>
<dbReference type="HOGENOM" id="CLU_2433008_0_0_1"/>
<accession>F8P5E2</accession>
<gene>
    <name evidence="2" type="ORF">SERLADRAFT_397281</name>
</gene>
<dbReference type="GeneID" id="18811815"/>
<evidence type="ECO:0000313" key="2">
    <source>
        <dbReference type="EMBL" id="EGO21829.1"/>
    </source>
</evidence>
<dbReference type="KEGG" id="sla:SERLADRAFT_397281"/>
<protein>
    <submittedName>
        <fullName evidence="2">Uncharacterized protein</fullName>
    </submittedName>
</protein>
<feature type="non-terminal residue" evidence="2">
    <location>
        <position position="91"/>
    </location>
</feature>
<name>F8P5E2_SERL9</name>
<dbReference type="EMBL" id="GL945438">
    <property type="protein sequence ID" value="EGO21829.1"/>
    <property type="molecule type" value="Genomic_DNA"/>
</dbReference>
<dbReference type="RefSeq" id="XP_007321615.1">
    <property type="nucleotide sequence ID" value="XM_007321553.1"/>
</dbReference>